<gene>
    <name evidence="12" type="ORF">GCM10023195_65320</name>
</gene>
<evidence type="ECO:0000256" key="5">
    <source>
        <dbReference type="ARBA" id="ARBA00022741"/>
    </source>
</evidence>
<keyword evidence="8" id="KW-0406">Ion transport</keyword>
<dbReference type="PANTHER" id="PTHR42771">
    <property type="entry name" value="IRON(3+)-HYDROXAMATE IMPORT ATP-BINDING PROTEIN FHUC"/>
    <property type="match status" value="1"/>
</dbReference>
<dbReference type="PROSITE" id="PS50893">
    <property type="entry name" value="ABC_TRANSPORTER_2"/>
    <property type="match status" value="1"/>
</dbReference>
<evidence type="ECO:0000256" key="8">
    <source>
        <dbReference type="ARBA" id="ARBA00023065"/>
    </source>
</evidence>
<name>A0ABP8TRR0_9ACTN</name>
<keyword evidence="13" id="KW-1185">Reference proteome</keyword>
<keyword evidence="3" id="KW-1003">Cell membrane</keyword>
<dbReference type="InterPro" id="IPR051535">
    <property type="entry name" value="Siderophore_ABC-ATPase"/>
</dbReference>
<dbReference type="PROSITE" id="PS00211">
    <property type="entry name" value="ABC_TRANSPORTER_1"/>
    <property type="match status" value="1"/>
</dbReference>
<keyword evidence="2" id="KW-0813">Transport</keyword>
<evidence type="ECO:0000256" key="1">
    <source>
        <dbReference type="ARBA" id="ARBA00004202"/>
    </source>
</evidence>
<evidence type="ECO:0000313" key="12">
    <source>
        <dbReference type="EMBL" id="GAA4614900.1"/>
    </source>
</evidence>
<feature type="region of interest" description="Disordered" evidence="10">
    <location>
        <begin position="1"/>
        <end position="47"/>
    </location>
</feature>
<proteinExistence type="predicted"/>
<dbReference type="PANTHER" id="PTHR42771:SF2">
    <property type="entry name" value="IRON(3+)-HYDROXAMATE IMPORT ATP-BINDING PROTEIN FHUC"/>
    <property type="match status" value="1"/>
</dbReference>
<keyword evidence="6 12" id="KW-0067">ATP-binding</keyword>
<dbReference type="SUPFAM" id="SSF52540">
    <property type="entry name" value="P-loop containing nucleoside triphosphate hydrolases"/>
    <property type="match status" value="1"/>
</dbReference>
<dbReference type="SMART" id="SM00382">
    <property type="entry name" value="AAA"/>
    <property type="match status" value="1"/>
</dbReference>
<dbReference type="Pfam" id="PF00005">
    <property type="entry name" value="ABC_tran"/>
    <property type="match status" value="1"/>
</dbReference>
<evidence type="ECO:0000256" key="6">
    <source>
        <dbReference type="ARBA" id="ARBA00022840"/>
    </source>
</evidence>
<comment type="caution">
    <text evidence="12">The sequence shown here is derived from an EMBL/GenBank/DDBJ whole genome shotgun (WGS) entry which is preliminary data.</text>
</comment>
<dbReference type="GO" id="GO:0005524">
    <property type="term" value="F:ATP binding"/>
    <property type="evidence" value="ECO:0007669"/>
    <property type="project" value="UniProtKB-KW"/>
</dbReference>
<dbReference type="InterPro" id="IPR017871">
    <property type="entry name" value="ABC_transporter-like_CS"/>
</dbReference>
<reference evidence="13" key="1">
    <citation type="journal article" date="2019" name="Int. J. Syst. Evol. Microbiol.">
        <title>The Global Catalogue of Microorganisms (GCM) 10K type strain sequencing project: providing services to taxonomists for standard genome sequencing and annotation.</title>
        <authorList>
            <consortium name="The Broad Institute Genomics Platform"/>
            <consortium name="The Broad Institute Genome Sequencing Center for Infectious Disease"/>
            <person name="Wu L."/>
            <person name="Ma J."/>
        </authorList>
    </citation>
    <scope>NUCLEOTIDE SEQUENCE [LARGE SCALE GENOMIC DNA]</scope>
    <source>
        <strain evidence="13">JCM 17938</strain>
    </source>
</reference>
<dbReference type="Gene3D" id="3.40.50.300">
    <property type="entry name" value="P-loop containing nucleotide triphosphate hydrolases"/>
    <property type="match status" value="1"/>
</dbReference>
<keyword evidence="4" id="KW-0410">Iron transport</keyword>
<dbReference type="InterPro" id="IPR003593">
    <property type="entry name" value="AAA+_ATPase"/>
</dbReference>
<evidence type="ECO:0000256" key="3">
    <source>
        <dbReference type="ARBA" id="ARBA00022475"/>
    </source>
</evidence>
<protein>
    <submittedName>
        <fullName evidence="12">ABC transporter ATP-binding protein</fullName>
    </submittedName>
</protein>
<feature type="compositionally biased region" description="Basic and acidic residues" evidence="10">
    <location>
        <begin position="23"/>
        <end position="32"/>
    </location>
</feature>
<accession>A0ABP8TRR0</accession>
<evidence type="ECO:0000313" key="13">
    <source>
        <dbReference type="Proteomes" id="UP001500212"/>
    </source>
</evidence>
<organism evidence="12 13">
    <name type="scientific">Actinoallomurus liliacearum</name>
    <dbReference type="NCBI Taxonomy" id="1080073"/>
    <lineage>
        <taxon>Bacteria</taxon>
        <taxon>Bacillati</taxon>
        <taxon>Actinomycetota</taxon>
        <taxon>Actinomycetes</taxon>
        <taxon>Streptosporangiales</taxon>
        <taxon>Thermomonosporaceae</taxon>
        <taxon>Actinoallomurus</taxon>
    </lineage>
</organism>
<evidence type="ECO:0000256" key="4">
    <source>
        <dbReference type="ARBA" id="ARBA00022496"/>
    </source>
</evidence>
<evidence type="ECO:0000256" key="10">
    <source>
        <dbReference type="SAM" id="MobiDB-lite"/>
    </source>
</evidence>
<keyword evidence="7" id="KW-0408">Iron</keyword>
<keyword evidence="5" id="KW-0547">Nucleotide-binding</keyword>
<dbReference type="CDD" id="cd03214">
    <property type="entry name" value="ABC_Iron-Siderophores_B12_Hemin"/>
    <property type="match status" value="1"/>
</dbReference>
<dbReference type="InterPro" id="IPR027417">
    <property type="entry name" value="P-loop_NTPase"/>
</dbReference>
<evidence type="ECO:0000256" key="2">
    <source>
        <dbReference type="ARBA" id="ARBA00022448"/>
    </source>
</evidence>
<sequence>MGHDGTRERVHRTPGAVPGPADQGHRTPRPPDDAAGPVAGERGAGAGGTRLMGRALTLAYERRVVAEELTVAIPDGSFTVIVGPNACGKSTLLRALARMLRPRSGTVLLDGRDIHAQATRTVARTLGLLPQSSIAPEGIRVADLVARGRHPHQGLFRQWSADDERVVQESMAATGVAELAGAHVDELSGGQRQRVWIAMALAQETPLLLLDEPTTYLDIAHQIDVLDLCARLQREQGRTLVAVLHDLNHAARYADHLIAMRGGRVVAEGAPAEVVTAERVEEVFGLPCRVIDDPETGTPLVVPAARR</sequence>
<dbReference type="EMBL" id="BAABHJ010000027">
    <property type="protein sequence ID" value="GAA4614900.1"/>
    <property type="molecule type" value="Genomic_DNA"/>
</dbReference>
<keyword evidence="9" id="KW-0472">Membrane</keyword>
<evidence type="ECO:0000259" key="11">
    <source>
        <dbReference type="PROSITE" id="PS50893"/>
    </source>
</evidence>
<evidence type="ECO:0000256" key="9">
    <source>
        <dbReference type="ARBA" id="ARBA00023136"/>
    </source>
</evidence>
<comment type="subcellular location">
    <subcellularLocation>
        <location evidence="1">Cell membrane</location>
        <topology evidence="1">Peripheral membrane protein</topology>
    </subcellularLocation>
</comment>
<feature type="domain" description="ABC transporter" evidence="11">
    <location>
        <begin position="51"/>
        <end position="287"/>
    </location>
</feature>
<dbReference type="Proteomes" id="UP001500212">
    <property type="component" value="Unassembled WGS sequence"/>
</dbReference>
<evidence type="ECO:0000256" key="7">
    <source>
        <dbReference type="ARBA" id="ARBA00023004"/>
    </source>
</evidence>
<dbReference type="InterPro" id="IPR003439">
    <property type="entry name" value="ABC_transporter-like_ATP-bd"/>
</dbReference>